<dbReference type="SUPFAM" id="SSF63829">
    <property type="entry name" value="Calcium-dependent phosphotriesterase"/>
    <property type="match status" value="1"/>
</dbReference>
<evidence type="ECO:0000313" key="3">
    <source>
        <dbReference type="EMBL" id="MCP9272081.1"/>
    </source>
</evidence>
<protein>
    <submittedName>
        <fullName evidence="3">SMP-30/gluconolactonase/LRE family protein</fullName>
    </submittedName>
</protein>
<feature type="region of interest" description="Disordered" evidence="1">
    <location>
        <begin position="1"/>
        <end position="55"/>
    </location>
</feature>
<dbReference type="EMBL" id="JANDBD010000003">
    <property type="protein sequence ID" value="MCP9272081.1"/>
    <property type="molecule type" value="Genomic_DNA"/>
</dbReference>
<gene>
    <name evidence="3" type="ORF">NM203_07765</name>
</gene>
<dbReference type="InterPro" id="IPR050952">
    <property type="entry name" value="TRIM-NHL_E3_ligases"/>
</dbReference>
<organism evidence="3 4">
    <name type="scientific">Mycolicibacterium arenosum</name>
    <dbReference type="NCBI Taxonomy" id="2952157"/>
    <lineage>
        <taxon>Bacteria</taxon>
        <taxon>Bacillati</taxon>
        <taxon>Actinomycetota</taxon>
        <taxon>Actinomycetes</taxon>
        <taxon>Mycobacteriales</taxon>
        <taxon>Mycobacteriaceae</taxon>
        <taxon>Mycolicibacterium</taxon>
    </lineage>
</organism>
<sequence length="483" mass="50594">MAPTATPEAVPLQPKSNGDVDKLENAVVPNTGLTGQRKTASPPPSFAAHPKGGEVAGADLAEPTNIAATNISDLAQARTFSALDALVPTVAADPAPSLLEALVSTSTKLISAGMTFTLKLFASYYGPGGTEDWPTLWGALLLVRRQFNEAFGIENTPIVQGTTAITDPNADGYQLGTIAAKGGEGGGQTDAQGNLYVPAGNKLYVYSPDNELIRVDTLPFPVLDVAPGPNGDYLYVVDGDLIKQEPCAGCAPATPKKLVRGLDGSYKVDPTFKLDTYTYGPKTITPEGYRIATDDQGRLYVAQGMWTQQQVGTVLVYDTDGTLLTRFGDSVSGNQNDPSSYELGKFNNLNGIAVSPDGSTIYTTEATNSRVQVWTKQADGTYKQTGSWGSTYATDPNHSGGGADGLNAPYDIGLDAAGDVYVLSATDAKVVKYHPNGEKVTQMYVGSGKTTDAATPGSRAHGIAVTDHGDAFIPQTGLVMIRV</sequence>
<feature type="domain" description="SMP-30/Gluconolactonase/LRE-like region" evidence="2">
    <location>
        <begin position="347"/>
        <end position="460"/>
    </location>
</feature>
<reference evidence="3 4" key="1">
    <citation type="submission" date="2022-06" db="EMBL/GenBank/DDBJ databases">
        <title>Mycolicibacterium sp. CAU 1645 isolated from seawater.</title>
        <authorList>
            <person name="Kim W."/>
        </authorList>
    </citation>
    <scope>NUCLEOTIDE SEQUENCE [LARGE SCALE GENOMIC DNA]</scope>
    <source>
        <strain evidence="3 4">CAU 1645</strain>
    </source>
</reference>
<name>A0ABT1LYV5_9MYCO</name>
<evidence type="ECO:0000256" key="1">
    <source>
        <dbReference type="SAM" id="MobiDB-lite"/>
    </source>
</evidence>
<dbReference type="InterPro" id="IPR011042">
    <property type="entry name" value="6-blade_b-propeller_TolB-like"/>
</dbReference>
<dbReference type="PANTHER" id="PTHR24104:SF25">
    <property type="entry name" value="PROTEIN LIN-41"/>
    <property type="match status" value="1"/>
</dbReference>
<proteinExistence type="predicted"/>
<evidence type="ECO:0000313" key="4">
    <source>
        <dbReference type="Proteomes" id="UP001651690"/>
    </source>
</evidence>
<dbReference type="Pfam" id="PF08450">
    <property type="entry name" value="SGL"/>
    <property type="match status" value="1"/>
</dbReference>
<dbReference type="Proteomes" id="UP001651690">
    <property type="component" value="Unassembled WGS sequence"/>
</dbReference>
<dbReference type="PANTHER" id="PTHR24104">
    <property type="entry name" value="E3 UBIQUITIN-PROTEIN LIGASE NHLRC1-RELATED"/>
    <property type="match status" value="1"/>
</dbReference>
<accession>A0ABT1LYV5</accession>
<dbReference type="Gene3D" id="2.120.10.30">
    <property type="entry name" value="TolB, C-terminal domain"/>
    <property type="match status" value="1"/>
</dbReference>
<dbReference type="InterPro" id="IPR013658">
    <property type="entry name" value="SGL"/>
</dbReference>
<keyword evidence="4" id="KW-1185">Reference proteome</keyword>
<evidence type="ECO:0000259" key="2">
    <source>
        <dbReference type="Pfam" id="PF08450"/>
    </source>
</evidence>
<dbReference type="Gene3D" id="2.40.10.500">
    <property type="match status" value="1"/>
</dbReference>
<comment type="caution">
    <text evidence="3">The sequence shown here is derived from an EMBL/GenBank/DDBJ whole genome shotgun (WGS) entry which is preliminary data.</text>
</comment>